<evidence type="ECO:0000256" key="4">
    <source>
        <dbReference type="SAM" id="Phobius"/>
    </source>
</evidence>
<keyword evidence="6" id="KW-1185">Reference proteome</keyword>
<dbReference type="GO" id="GO:0016491">
    <property type="term" value="F:oxidoreductase activity"/>
    <property type="evidence" value="ECO:0007669"/>
    <property type="project" value="UniProtKB-KW"/>
</dbReference>
<dbReference type="Proteomes" id="UP000266841">
    <property type="component" value="Unassembled WGS sequence"/>
</dbReference>
<protein>
    <submittedName>
        <fullName evidence="5">Uncharacterized protein</fullName>
    </submittedName>
</protein>
<keyword evidence="4" id="KW-0472">Membrane</keyword>
<organism evidence="5 6">
    <name type="scientific">Thalassiosira oceanica</name>
    <name type="common">Marine diatom</name>
    <dbReference type="NCBI Taxonomy" id="159749"/>
    <lineage>
        <taxon>Eukaryota</taxon>
        <taxon>Sar</taxon>
        <taxon>Stramenopiles</taxon>
        <taxon>Ochrophyta</taxon>
        <taxon>Bacillariophyta</taxon>
        <taxon>Coscinodiscophyceae</taxon>
        <taxon>Thalassiosirophycidae</taxon>
        <taxon>Thalassiosirales</taxon>
        <taxon>Thalassiosiraceae</taxon>
        <taxon>Thalassiosira</taxon>
    </lineage>
</organism>
<keyword evidence="4" id="KW-1133">Transmembrane helix</keyword>
<dbReference type="OrthoDB" id="1393670at2759"/>
<proteinExistence type="inferred from homology"/>
<feature type="transmembrane region" description="Helical" evidence="4">
    <location>
        <begin position="18"/>
        <end position="40"/>
    </location>
</feature>
<dbReference type="InterPro" id="IPR002347">
    <property type="entry name" value="SDR_fam"/>
</dbReference>
<evidence type="ECO:0000256" key="2">
    <source>
        <dbReference type="ARBA" id="ARBA00022857"/>
    </source>
</evidence>
<dbReference type="Gene3D" id="3.40.50.720">
    <property type="entry name" value="NAD(P)-binding Rossmann-like Domain"/>
    <property type="match status" value="1"/>
</dbReference>
<dbReference type="PANTHER" id="PTHR43899">
    <property type="entry name" value="RH59310P"/>
    <property type="match status" value="1"/>
</dbReference>
<reference evidence="5 6" key="1">
    <citation type="journal article" date="2012" name="Genome Biol.">
        <title>Genome and low-iron response of an oceanic diatom adapted to chronic iron limitation.</title>
        <authorList>
            <person name="Lommer M."/>
            <person name="Specht M."/>
            <person name="Roy A.S."/>
            <person name="Kraemer L."/>
            <person name="Andreson R."/>
            <person name="Gutowska M.A."/>
            <person name="Wolf J."/>
            <person name="Bergner S.V."/>
            <person name="Schilhabel M.B."/>
            <person name="Klostermeier U.C."/>
            <person name="Beiko R.G."/>
            <person name="Rosenstiel P."/>
            <person name="Hippler M."/>
            <person name="Laroche J."/>
        </authorList>
    </citation>
    <scope>NUCLEOTIDE SEQUENCE [LARGE SCALE GENOMIC DNA]</scope>
    <source>
        <strain evidence="5 6">CCMP1005</strain>
    </source>
</reference>
<evidence type="ECO:0000313" key="6">
    <source>
        <dbReference type="Proteomes" id="UP000266841"/>
    </source>
</evidence>
<dbReference type="Pfam" id="PF00106">
    <property type="entry name" value="adh_short"/>
    <property type="match status" value="1"/>
</dbReference>
<dbReference type="SUPFAM" id="SSF51735">
    <property type="entry name" value="NAD(P)-binding Rossmann-fold domains"/>
    <property type="match status" value="1"/>
</dbReference>
<keyword evidence="4" id="KW-0812">Transmembrane</keyword>
<keyword evidence="2" id="KW-0521">NADP</keyword>
<evidence type="ECO:0000256" key="3">
    <source>
        <dbReference type="ARBA" id="ARBA00023002"/>
    </source>
</evidence>
<dbReference type="OMA" id="LVAPGMM"/>
<dbReference type="EMBL" id="AGNL01010472">
    <property type="protein sequence ID" value="EJK69081.1"/>
    <property type="molecule type" value="Genomic_DNA"/>
</dbReference>
<dbReference type="AlphaFoldDB" id="K0T6Z0"/>
<dbReference type="PRINTS" id="PR00081">
    <property type="entry name" value="GDHRDH"/>
</dbReference>
<name>K0T6Z0_THAOC</name>
<dbReference type="eggNOG" id="ENOG502QRPU">
    <property type="taxonomic scope" value="Eukaryota"/>
</dbReference>
<dbReference type="InterPro" id="IPR036291">
    <property type="entry name" value="NAD(P)-bd_dom_sf"/>
</dbReference>
<comment type="caution">
    <text evidence="5">The sequence shown here is derived from an EMBL/GenBank/DDBJ whole genome shotgun (WGS) entry which is preliminary data.</text>
</comment>
<keyword evidence="3" id="KW-0560">Oxidoreductase</keyword>
<evidence type="ECO:0000313" key="5">
    <source>
        <dbReference type="EMBL" id="EJK69081.1"/>
    </source>
</evidence>
<comment type="similarity">
    <text evidence="1">Belongs to the short-chain dehydrogenases/reductases (SDR) family.</text>
</comment>
<sequence length="324" mass="35760">MDAVASILANHHAEPLPAAFVAIGGLVALKFALGLLGTFYRYQLRPSKKLTKFGKYAVVTGATDGIGKAYALALAKRGMSVVLISRTESKLQAVAEEIDSKNFKGVEKTKYIVCDYSNFDEKTRARVAKELGGLDIGVLVNNVGQSYRYPRYFHELAVEEIGSLIEMNINSTVWMTDMVLKGMVERKRGTIVNLSSGSADYTMPLLAEYAAAKMFVESFSVSLDAEYKSKGIRVQCQIPFYVATKLAKLRKSFTVPTAEAYVWMAMRWVGHGGVVQPYWIHALQGWVMKSVPHSILESGVMSMHAGIRKRGLKKDAKLAAEKKD</sequence>
<dbReference type="PIRSF" id="PIRSF000126">
    <property type="entry name" value="11-beta-HSD1"/>
    <property type="match status" value="1"/>
</dbReference>
<dbReference type="InterPro" id="IPR051019">
    <property type="entry name" value="VLCFA-Steroid_DH"/>
</dbReference>
<accession>K0T6Z0</accession>
<dbReference type="CDD" id="cd05356">
    <property type="entry name" value="17beta-HSD1_like_SDR_c"/>
    <property type="match status" value="1"/>
</dbReference>
<dbReference type="PANTHER" id="PTHR43899:SF13">
    <property type="entry name" value="RH59310P"/>
    <property type="match status" value="1"/>
</dbReference>
<dbReference type="FunFam" id="3.40.50.720:FF:000137">
    <property type="entry name" value="Hydroxysteroid (17-beta) dehydrogenase 3"/>
    <property type="match status" value="1"/>
</dbReference>
<evidence type="ECO:0000256" key="1">
    <source>
        <dbReference type="ARBA" id="ARBA00006484"/>
    </source>
</evidence>
<gene>
    <name evidence="5" type="ORF">THAOC_09701</name>
</gene>